<comment type="caution">
    <text evidence="6">The sequence shown here is derived from an EMBL/GenBank/DDBJ whole genome shotgun (WGS) entry which is preliminary data.</text>
</comment>
<organism evidence="6 7">
    <name type="scientific">Camellia sinensis var. sinensis</name>
    <name type="common">China tea</name>
    <dbReference type="NCBI Taxonomy" id="542762"/>
    <lineage>
        <taxon>Eukaryota</taxon>
        <taxon>Viridiplantae</taxon>
        <taxon>Streptophyta</taxon>
        <taxon>Embryophyta</taxon>
        <taxon>Tracheophyta</taxon>
        <taxon>Spermatophyta</taxon>
        <taxon>Magnoliopsida</taxon>
        <taxon>eudicotyledons</taxon>
        <taxon>Gunneridae</taxon>
        <taxon>Pentapetalae</taxon>
        <taxon>asterids</taxon>
        <taxon>Ericales</taxon>
        <taxon>Theaceae</taxon>
        <taxon>Camellia</taxon>
    </lineage>
</organism>
<reference evidence="6 7" key="1">
    <citation type="journal article" date="2018" name="Proc. Natl. Acad. Sci. U.S.A.">
        <title>Draft genome sequence of Camellia sinensis var. sinensis provides insights into the evolution of the tea genome and tea quality.</title>
        <authorList>
            <person name="Wei C."/>
            <person name="Yang H."/>
            <person name="Wang S."/>
            <person name="Zhao J."/>
            <person name="Liu C."/>
            <person name="Gao L."/>
            <person name="Xia E."/>
            <person name="Lu Y."/>
            <person name="Tai Y."/>
            <person name="She G."/>
            <person name="Sun J."/>
            <person name="Cao H."/>
            <person name="Tong W."/>
            <person name="Gao Q."/>
            <person name="Li Y."/>
            <person name="Deng W."/>
            <person name="Jiang X."/>
            <person name="Wang W."/>
            <person name="Chen Q."/>
            <person name="Zhang S."/>
            <person name="Li H."/>
            <person name="Wu J."/>
            <person name="Wang P."/>
            <person name="Li P."/>
            <person name="Shi C."/>
            <person name="Zheng F."/>
            <person name="Jian J."/>
            <person name="Huang B."/>
            <person name="Shan D."/>
            <person name="Shi M."/>
            <person name="Fang C."/>
            <person name="Yue Y."/>
            <person name="Li F."/>
            <person name="Li D."/>
            <person name="Wei S."/>
            <person name="Han B."/>
            <person name="Jiang C."/>
            <person name="Yin Y."/>
            <person name="Xia T."/>
            <person name="Zhang Z."/>
            <person name="Bennetzen J.L."/>
            <person name="Zhao S."/>
            <person name="Wan X."/>
        </authorList>
    </citation>
    <scope>NUCLEOTIDE SEQUENCE [LARGE SCALE GENOMIC DNA]</scope>
    <source>
        <strain evidence="7">cv. Shuchazao</strain>
        <tissue evidence="6">Leaf</tissue>
    </source>
</reference>
<feature type="domain" description="Disease resistance N-terminal" evidence="4">
    <location>
        <begin position="12"/>
        <end position="101"/>
    </location>
</feature>
<evidence type="ECO:0000256" key="1">
    <source>
        <dbReference type="ARBA" id="ARBA00022737"/>
    </source>
</evidence>
<evidence type="ECO:0000259" key="4">
    <source>
        <dbReference type="Pfam" id="PF18052"/>
    </source>
</evidence>
<name>A0A4S4ER64_CAMSN</name>
<dbReference type="PANTHER" id="PTHR47186">
    <property type="entry name" value="LEUCINE-RICH REPEAT-CONTAINING PROTEIN 57"/>
    <property type="match status" value="1"/>
</dbReference>
<evidence type="ECO:0000256" key="3">
    <source>
        <dbReference type="ARBA" id="ARBA00022821"/>
    </source>
</evidence>
<protein>
    <submittedName>
        <fullName evidence="6">Uncharacterized protein</fullName>
    </submittedName>
</protein>
<dbReference type="SUPFAM" id="SSF52058">
    <property type="entry name" value="L domain-like"/>
    <property type="match status" value="1"/>
</dbReference>
<dbReference type="Gene3D" id="1.20.5.4130">
    <property type="match status" value="1"/>
</dbReference>
<keyword evidence="2" id="KW-0547">Nucleotide-binding</keyword>
<dbReference type="InterPro" id="IPR056789">
    <property type="entry name" value="LRR_R13L1-DRL21"/>
</dbReference>
<dbReference type="Pfam" id="PF18052">
    <property type="entry name" value="Rx_N"/>
    <property type="match status" value="1"/>
</dbReference>
<sequence length="443" mass="49943">MAIGELLIAASIKFLFEKLATLAAGELSNFARGFGGERRIRTLLTKWSTTLGEIEAVLVDADEKQVTERGIKIWLEDLQDLAYDVDDILDEFSTEALRPKSLITTKVRALIPTKIVKLDEITTRFQDLLERRTVLGLQKVGSSNAGTSAKAWQRPPTTCLMNEPSVYGRDEDKKKIIKLLLLAYYGEAYLTSNVPHDLLQKLRRLRVLSFGGYKIVELPSSIGHLKHLRFLDLSHALLCSLPESLCTLYNLQTLELRYCIHMKKLPTATGNLINLRHLDVTGANSLQEMPPKIGQLTSLRTLSNFIVSKGNGFMIRELGNLMHLRGALCISGLDNVVDVVDAKTAKLYEKQGLDELLMKWSDINSDDSRNEKVELEVLDKLQPDKKVKVLSISGYYGPIFPTWVGDPRFSNMVKLGLKNCEKNAHAYHLWGNYPHLQNFTFEE</sequence>
<evidence type="ECO:0000259" key="5">
    <source>
        <dbReference type="Pfam" id="PF25019"/>
    </source>
</evidence>
<dbReference type="STRING" id="542762.A0A4S4ER64"/>
<dbReference type="AlphaFoldDB" id="A0A4S4ER64"/>
<dbReference type="PANTHER" id="PTHR47186:SF42">
    <property type="entry name" value="DISEASE RESISTANCE RPP13-LIKE PROTEIN 1"/>
    <property type="match status" value="1"/>
</dbReference>
<dbReference type="Gene3D" id="3.80.10.10">
    <property type="entry name" value="Ribonuclease Inhibitor"/>
    <property type="match status" value="1"/>
</dbReference>
<dbReference type="Proteomes" id="UP000306102">
    <property type="component" value="Unassembled WGS sequence"/>
</dbReference>
<dbReference type="GO" id="GO:0006952">
    <property type="term" value="P:defense response"/>
    <property type="evidence" value="ECO:0007669"/>
    <property type="project" value="UniProtKB-KW"/>
</dbReference>
<feature type="domain" description="R13L1/DRL21-like LRR repeat region" evidence="5">
    <location>
        <begin position="315"/>
        <end position="441"/>
    </location>
</feature>
<keyword evidence="3" id="KW-0611">Plant defense</keyword>
<keyword evidence="7" id="KW-1185">Reference proteome</keyword>
<keyword evidence="1" id="KW-0677">Repeat</keyword>
<dbReference type="InterPro" id="IPR032675">
    <property type="entry name" value="LRR_dom_sf"/>
</dbReference>
<dbReference type="GO" id="GO:0000166">
    <property type="term" value="F:nucleotide binding"/>
    <property type="evidence" value="ECO:0007669"/>
    <property type="project" value="UniProtKB-KW"/>
</dbReference>
<proteinExistence type="predicted"/>
<evidence type="ECO:0000313" key="7">
    <source>
        <dbReference type="Proteomes" id="UP000306102"/>
    </source>
</evidence>
<dbReference type="EMBL" id="SDRB02002792">
    <property type="protein sequence ID" value="THG18864.1"/>
    <property type="molecule type" value="Genomic_DNA"/>
</dbReference>
<evidence type="ECO:0000313" key="6">
    <source>
        <dbReference type="EMBL" id="THG18864.1"/>
    </source>
</evidence>
<dbReference type="InterPro" id="IPR041118">
    <property type="entry name" value="Rx_N"/>
</dbReference>
<evidence type="ECO:0000256" key="2">
    <source>
        <dbReference type="ARBA" id="ARBA00022741"/>
    </source>
</evidence>
<dbReference type="Pfam" id="PF25019">
    <property type="entry name" value="LRR_R13L1-DRL21"/>
    <property type="match status" value="1"/>
</dbReference>
<accession>A0A4S4ER64</accession>
<gene>
    <name evidence="6" type="ORF">TEA_026697</name>
</gene>